<keyword evidence="2" id="KW-1185">Reference proteome</keyword>
<keyword evidence="1" id="KW-0489">Methyltransferase</keyword>
<dbReference type="Pfam" id="PF13578">
    <property type="entry name" value="Methyltransf_24"/>
    <property type="match status" value="1"/>
</dbReference>
<dbReference type="EMBL" id="BAAAQQ010000002">
    <property type="protein sequence ID" value="GAA2118413.1"/>
    <property type="molecule type" value="Genomic_DNA"/>
</dbReference>
<gene>
    <name evidence="1" type="ORF">GCM10009843_10290</name>
</gene>
<sequence>MSDTHHDMPADLVAHARAAKGWMPEDEGLLLHRVARARLPLGPVLEVGSYCGKSAVYLGAAALAVGGVVFTVDHHRGSEEIQPGWEHHDPEVVDATTGRMDSLPFLRRTLDSAGLEGVVVPIVGASAIVAAHWRTPLSMVFIDGGHADEPAQADYEGWARWLMTGGALAIHDVFERPEEGGQAPYRVWQRAVARGVFAELGSAERVGSLRVLTRVSGEPGDLVG</sequence>
<proteinExistence type="predicted"/>
<dbReference type="GO" id="GO:0008168">
    <property type="term" value="F:methyltransferase activity"/>
    <property type="evidence" value="ECO:0007669"/>
    <property type="project" value="UniProtKB-KW"/>
</dbReference>
<dbReference type="SUPFAM" id="SSF53335">
    <property type="entry name" value="S-adenosyl-L-methionine-dependent methyltransferases"/>
    <property type="match status" value="1"/>
</dbReference>
<dbReference type="GO" id="GO:0032259">
    <property type="term" value="P:methylation"/>
    <property type="evidence" value="ECO:0007669"/>
    <property type="project" value="UniProtKB-KW"/>
</dbReference>
<accession>A0ABN2XWV7</accession>
<evidence type="ECO:0000313" key="1">
    <source>
        <dbReference type="EMBL" id="GAA2118413.1"/>
    </source>
</evidence>
<comment type="caution">
    <text evidence="1">The sequence shown here is derived from an EMBL/GenBank/DDBJ whole genome shotgun (WGS) entry which is preliminary data.</text>
</comment>
<protein>
    <submittedName>
        <fullName evidence="1">Class I SAM-dependent methyltransferase</fullName>
    </submittedName>
</protein>
<dbReference type="Gene3D" id="3.40.50.150">
    <property type="entry name" value="Vaccinia Virus protein VP39"/>
    <property type="match status" value="1"/>
</dbReference>
<dbReference type="InterPro" id="IPR029063">
    <property type="entry name" value="SAM-dependent_MTases_sf"/>
</dbReference>
<keyword evidence="1" id="KW-0808">Transferase</keyword>
<organism evidence="1 2">
    <name type="scientific">Nocardioides bigeumensis</name>
    <dbReference type="NCBI Taxonomy" id="433657"/>
    <lineage>
        <taxon>Bacteria</taxon>
        <taxon>Bacillati</taxon>
        <taxon>Actinomycetota</taxon>
        <taxon>Actinomycetes</taxon>
        <taxon>Propionibacteriales</taxon>
        <taxon>Nocardioidaceae</taxon>
        <taxon>Nocardioides</taxon>
    </lineage>
</organism>
<reference evidence="1 2" key="1">
    <citation type="journal article" date="2019" name="Int. J. Syst. Evol. Microbiol.">
        <title>The Global Catalogue of Microorganisms (GCM) 10K type strain sequencing project: providing services to taxonomists for standard genome sequencing and annotation.</title>
        <authorList>
            <consortium name="The Broad Institute Genomics Platform"/>
            <consortium name="The Broad Institute Genome Sequencing Center for Infectious Disease"/>
            <person name="Wu L."/>
            <person name="Ma J."/>
        </authorList>
    </citation>
    <scope>NUCLEOTIDE SEQUENCE [LARGE SCALE GENOMIC DNA]</scope>
    <source>
        <strain evidence="1 2">JCM 16021</strain>
    </source>
</reference>
<dbReference type="RefSeq" id="WP_344302566.1">
    <property type="nucleotide sequence ID" value="NZ_BAAAQQ010000002.1"/>
</dbReference>
<name>A0ABN2XWV7_9ACTN</name>
<dbReference type="Proteomes" id="UP001500575">
    <property type="component" value="Unassembled WGS sequence"/>
</dbReference>
<evidence type="ECO:0000313" key="2">
    <source>
        <dbReference type="Proteomes" id="UP001500575"/>
    </source>
</evidence>